<evidence type="ECO:0000313" key="2">
    <source>
        <dbReference type="EMBL" id="CAA9355617.1"/>
    </source>
</evidence>
<gene>
    <name evidence="2" type="ORF">AVDCRST_MAG93-7336</name>
</gene>
<dbReference type="AlphaFoldDB" id="A0A6J4MHM7"/>
<dbReference type="PANTHER" id="PTHR21248">
    <property type="entry name" value="CARDIOLIPIN SYNTHASE"/>
    <property type="match status" value="1"/>
</dbReference>
<dbReference type="InterPro" id="IPR001736">
    <property type="entry name" value="PLipase_D/transphosphatidylase"/>
</dbReference>
<reference evidence="2" key="1">
    <citation type="submission" date="2020-02" db="EMBL/GenBank/DDBJ databases">
        <authorList>
            <person name="Meier V. D."/>
        </authorList>
    </citation>
    <scope>NUCLEOTIDE SEQUENCE</scope>
    <source>
        <strain evidence="2">AVDCRST_MAG93</strain>
    </source>
</reference>
<dbReference type="CDD" id="cd09158">
    <property type="entry name" value="PLDc_EcCLS_like_2"/>
    <property type="match status" value="1"/>
</dbReference>
<dbReference type="Pfam" id="PF13091">
    <property type="entry name" value="PLDc_2"/>
    <property type="match status" value="2"/>
</dbReference>
<keyword evidence="2" id="KW-0808">Transferase</keyword>
<dbReference type="Gene3D" id="3.30.870.10">
    <property type="entry name" value="Endonuclease Chain A"/>
    <property type="match status" value="2"/>
</dbReference>
<evidence type="ECO:0000259" key="1">
    <source>
        <dbReference type="PROSITE" id="PS50035"/>
    </source>
</evidence>
<accession>A0A6J4MHM7</accession>
<dbReference type="GO" id="GO:0008808">
    <property type="term" value="F:cardiolipin synthase activity"/>
    <property type="evidence" value="ECO:0007669"/>
    <property type="project" value="TreeGrafter"/>
</dbReference>
<dbReference type="EMBL" id="CADCTR010002478">
    <property type="protein sequence ID" value="CAA9355617.1"/>
    <property type="molecule type" value="Genomic_DNA"/>
</dbReference>
<feature type="domain" description="PLD phosphodiesterase" evidence="1">
    <location>
        <begin position="258"/>
        <end position="285"/>
    </location>
</feature>
<dbReference type="SMART" id="SM00155">
    <property type="entry name" value="PLDc"/>
    <property type="match status" value="2"/>
</dbReference>
<protein>
    <submittedName>
        <fullName evidence="2">Cardiolipin synthetase</fullName>
        <ecNumber evidence="2">2.7.8.-</ecNumber>
    </submittedName>
</protein>
<proteinExistence type="predicted"/>
<dbReference type="GO" id="GO:0032049">
    <property type="term" value="P:cardiolipin biosynthetic process"/>
    <property type="evidence" value="ECO:0007669"/>
    <property type="project" value="UniProtKB-ARBA"/>
</dbReference>
<dbReference type="InterPro" id="IPR025202">
    <property type="entry name" value="PLD-like_dom"/>
</dbReference>
<dbReference type="GO" id="GO:0016020">
    <property type="term" value="C:membrane"/>
    <property type="evidence" value="ECO:0007669"/>
    <property type="project" value="TreeGrafter"/>
</dbReference>
<sequence length="345" mass="38499">MDGAEHYVHVLYYIIADDDTGRIVMDAVLRAAKRGVRCRVLYDALGSRRYLGTLVKELKAAGVDVCPALPLKLFGEERRRPDLRNHRKIVVVDGKIGYTGSQNLVDPVYKPGVVYEELVARVQGPVAGQLDAVFLSDLYSETNVRAPQEETPNGTLAPERCGDAPCQVLPSGPAFDTDNIAVLFTTLLYHAERRAVLITPYFIPSESLLRALQNAALRGVEVHLIVSEQGDQFLVSRAQRSYYEEMLAAGVKIHAVHPPTFIHAKHLSIDDDIAVIGSSNFDVRSFQLNLEIVLLVYSADVVKKQRQIEESYLARADEIMLDAWLLRPRFQQFVENSCRLVSALL</sequence>
<dbReference type="EC" id="2.7.8.-" evidence="2"/>
<organism evidence="2">
    <name type="scientific">uncultured Chloroflexia bacterium</name>
    <dbReference type="NCBI Taxonomy" id="1672391"/>
    <lineage>
        <taxon>Bacteria</taxon>
        <taxon>Bacillati</taxon>
        <taxon>Chloroflexota</taxon>
        <taxon>Chloroflexia</taxon>
        <taxon>environmental samples</taxon>
    </lineage>
</organism>
<dbReference type="PANTHER" id="PTHR21248:SF22">
    <property type="entry name" value="PHOSPHOLIPASE D"/>
    <property type="match status" value="1"/>
</dbReference>
<dbReference type="PROSITE" id="PS50035">
    <property type="entry name" value="PLD"/>
    <property type="match status" value="2"/>
</dbReference>
<name>A0A6J4MHM7_9CHLR</name>
<dbReference type="SUPFAM" id="SSF56024">
    <property type="entry name" value="Phospholipase D/nuclease"/>
    <property type="match status" value="2"/>
</dbReference>
<feature type="domain" description="PLD phosphodiesterase" evidence="1">
    <location>
        <begin position="81"/>
        <end position="108"/>
    </location>
</feature>